<keyword evidence="3" id="KW-0804">Transcription</keyword>
<dbReference type="SMART" id="SM00895">
    <property type="entry name" value="FCD"/>
    <property type="match status" value="1"/>
</dbReference>
<keyword evidence="2" id="KW-0238">DNA-binding</keyword>
<proteinExistence type="predicted"/>
<organism evidence="5 6">
    <name type="scientific">Arthrobacter jinronghuae</name>
    <dbReference type="NCBI Taxonomy" id="2964609"/>
    <lineage>
        <taxon>Bacteria</taxon>
        <taxon>Bacillati</taxon>
        <taxon>Actinomycetota</taxon>
        <taxon>Actinomycetes</taxon>
        <taxon>Micrococcales</taxon>
        <taxon>Micrococcaceae</taxon>
        <taxon>Arthrobacter</taxon>
    </lineage>
</organism>
<evidence type="ECO:0000256" key="1">
    <source>
        <dbReference type="ARBA" id="ARBA00023015"/>
    </source>
</evidence>
<dbReference type="RefSeq" id="WP_255864759.1">
    <property type="nucleotide sequence ID" value="NZ_CP104263.1"/>
</dbReference>
<evidence type="ECO:0000256" key="2">
    <source>
        <dbReference type="ARBA" id="ARBA00023125"/>
    </source>
</evidence>
<gene>
    <name evidence="5" type="ORF">NNX28_02910</name>
</gene>
<dbReference type="InterPro" id="IPR036388">
    <property type="entry name" value="WH-like_DNA-bd_sf"/>
</dbReference>
<dbReference type="Gene3D" id="1.10.10.10">
    <property type="entry name" value="Winged helix-like DNA-binding domain superfamily/Winged helix DNA-binding domain"/>
    <property type="match status" value="1"/>
</dbReference>
<accession>A0ABT1NMD1</accession>
<comment type="caution">
    <text evidence="5">The sequence shown here is derived from an EMBL/GenBank/DDBJ whole genome shotgun (WGS) entry which is preliminary data.</text>
</comment>
<keyword evidence="1" id="KW-0805">Transcription regulation</keyword>
<dbReference type="InterPro" id="IPR011711">
    <property type="entry name" value="GntR_C"/>
</dbReference>
<dbReference type="PANTHER" id="PTHR43537:SF24">
    <property type="entry name" value="GLUCONATE OPERON TRANSCRIPTIONAL REPRESSOR"/>
    <property type="match status" value="1"/>
</dbReference>
<evidence type="ECO:0000313" key="5">
    <source>
        <dbReference type="EMBL" id="MCQ1948877.1"/>
    </source>
</evidence>
<dbReference type="InterPro" id="IPR000524">
    <property type="entry name" value="Tscrpt_reg_HTH_GntR"/>
</dbReference>
<keyword evidence="6" id="KW-1185">Reference proteome</keyword>
<dbReference type="CDD" id="cd07377">
    <property type="entry name" value="WHTH_GntR"/>
    <property type="match status" value="1"/>
</dbReference>
<dbReference type="Gene3D" id="1.20.120.530">
    <property type="entry name" value="GntR ligand-binding domain-like"/>
    <property type="match status" value="1"/>
</dbReference>
<evidence type="ECO:0000259" key="4">
    <source>
        <dbReference type="PROSITE" id="PS50949"/>
    </source>
</evidence>
<reference evidence="5 6" key="1">
    <citation type="submission" date="2022-07" db="EMBL/GenBank/DDBJ databases">
        <title>Novel species in genus Arthrobacter.</title>
        <authorList>
            <person name="Liu Y."/>
        </authorList>
    </citation>
    <scope>NUCLEOTIDE SEQUENCE [LARGE SCALE GENOMIC DNA]</scope>
    <source>
        <strain evidence="6">zg-Y859</strain>
    </source>
</reference>
<dbReference type="PROSITE" id="PS50949">
    <property type="entry name" value="HTH_GNTR"/>
    <property type="match status" value="1"/>
</dbReference>
<protein>
    <submittedName>
        <fullName evidence="5">GntR family transcriptional regulator</fullName>
    </submittedName>
</protein>
<dbReference type="Pfam" id="PF00392">
    <property type="entry name" value="GntR"/>
    <property type="match status" value="1"/>
</dbReference>
<dbReference type="EMBL" id="JANFLP010000001">
    <property type="protein sequence ID" value="MCQ1948877.1"/>
    <property type="molecule type" value="Genomic_DNA"/>
</dbReference>
<dbReference type="SUPFAM" id="SSF48008">
    <property type="entry name" value="GntR ligand-binding domain-like"/>
    <property type="match status" value="1"/>
</dbReference>
<dbReference type="Proteomes" id="UP001206924">
    <property type="component" value="Unassembled WGS sequence"/>
</dbReference>
<sequence length="224" mass="24524">MASTGYRVVGQIREQILRGEWGPGVRLQPVAMAAVLGTSSTVVREALARLAGDGLVTTKPNRGFFVRDLNLQELSDLTELRCVTEGLAARLALSRGDVAWESELIAVHHRLARIPRRSAEDPGHVDAAWQKAHKAFHLKLLEACACQPMLKLASDLSDSTELYRCWAAPHVEPGSRDVEGEHRAILNAALGRHADELVRLLREHYETTVRVVLDSGIAEESAGS</sequence>
<dbReference type="SMART" id="SM00345">
    <property type="entry name" value="HTH_GNTR"/>
    <property type="match status" value="1"/>
</dbReference>
<dbReference type="PANTHER" id="PTHR43537">
    <property type="entry name" value="TRANSCRIPTIONAL REGULATOR, GNTR FAMILY"/>
    <property type="match status" value="1"/>
</dbReference>
<dbReference type="SUPFAM" id="SSF46785">
    <property type="entry name" value="Winged helix' DNA-binding domain"/>
    <property type="match status" value="1"/>
</dbReference>
<dbReference type="InterPro" id="IPR036390">
    <property type="entry name" value="WH_DNA-bd_sf"/>
</dbReference>
<dbReference type="InterPro" id="IPR008920">
    <property type="entry name" value="TF_FadR/GntR_C"/>
</dbReference>
<feature type="domain" description="HTH gntR-type" evidence="4">
    <location>
        <begin position="2"/>
        <end position="69"/>
    </location>
</feature>
<evidence type="ECO:0000256" key="3">
    <source>
        <dbReference type="ARBA" id="ARBA00023163"/>
    </source>
</evidence>
<dbReference type="Pfam" id="PF07729">
    <property type="entry name" value="FCD"/>
    <property type="match status" value="1"/>
</dbReference>
<evidence type="ECO:0000313" key="6">
    <source>
        <dbReference type="Proteomes" id="UP001206924"/>
    </source>
</evidence>
<name>A0ABT1NMD1_9MICC</name>